<dbReference type="EMBL" id="OU015568">
    <property type="protein sequence ID" value="CAG5091214.1"/>
    <property type="molecule type" value="Genomic_DNA"/>
</dbReference>
<dbReference type="CDD" id="cd04096">
    <property type="entry name" value="eEF2_snRNP_like_C"/>
    <property type="match status" value="1"/>
</dbReference>
<keyword evidence="1" id="KW-0547">Nucleotide-binding</keyword>
<reference evidence="4 5" key="1">
    <citation type="submission" date="2021-04" db="EMBL/GenBank/DDBJ databases">
        <authorList>
            <person name="Bliznina A."/>
        </authorList>
    </citation>
    <scope>NUCLEOTIDE SEQUENCE [LARGE SCALE GENOMIC DNA]</scope>
</reference>
<dbReference type="Gene3D" id="3.30.230.10">
    <property type="match status" value="1"/>
</dbReference>
<dbReference type="SUPFAM" id="SSF50447">
    <property type="entry name" value="Translation proteins"/>
    <property type="match status" value="1"/>
</dbReference>
<dbReference type="InterPro" id="IPR005225">
    <property type="entry name" value="Small_GTP-bd"/>
</dbReference>
<dbReference type="InterPro" id="IPR035647">
    <property type="entry name" value="EFG_III/V"/>
</dbReference>
<organism evidence="4 5">
    <name type="scientific">Oikopleura dioica</name>
    <name type="common">Tunicate</name>
    <dbReference type="NCBI Taxonomy" id="34765"/>
    <lineage>
        <taxon>Eukaryota</taxon>
        <taxon>Metazoa</taxon>
        <taxon>Chordata</taxon>
        <taxon>Tunicata</taxon>
        <taxon>Appendicularia</taxon>
        <taxon>Copelata</taxon>
        <taxon>Oikopleuridae</taxon>
        <taxon>Oikopleura</taxon>
    </lineage>
</organism>
<dbReference type="InterPro" id="IPR009000">
    <property type="entry name" value="Transl_B-barrel_sf"/>
</dbReference>
<dbReference type="Gene3D" id="2.40.30.10">
    <property type="entry name" value="Translation factors"/>
    <property type="match status" value="1"/>
</dbReference>
<dbReference type="InterPro" id="IPR000640">
    <property type="entry name" value="EFG_V-like"/>
</dbReference>
<dbReference type="SUPFAM" id="SSF52540">
    <property type="entry name" value="P-loop containing nucleoside triphosphate hydrolases"/>
    <property type="match status" value="1"/>
</dbReference>
<dbReference type="Gene3D" id="3.30.70.240">
    <property type="match status" value="1"/>
</dbReference>
<dbReference type="Gene3D" id="3.40.50.300">
    <property type="entry name" value="P-loop containing nucleotide triphosphate hydrolases"/>
    <property type="match status" value="1"/>
</dbReference>
<dbReference type="PRINTS" id="PR00315">
    <property type="entry name" value="ELONGATNFCT"/>
</dbReference>
<keyword evidence="5" id="KW-1185">Reference proteome</keyword>
<gene>
    <name evidence="4" type="ORF">OKIOD_LOCUS4475</name>
</gene>
<name>A0ABN7S657_OIKDI</name>
<dbReference type="SUPFAM" id="SSF54980">
    <property type="entry name" value="EF-G C-terminal domain-like"/>
    <property type="match status" value="2"/>
</dbReference>
<dbReference type="NCBIfam" id="TIGR00231">
    <property type="entry name" value="small_GTP"/>
    <property type="match status" value="1"/>
</dbReference>
<dbReference type="Gene3D" id="3.90.1430.10">
    <property type="entry name" value="Yeast translation eEF2 (G' domain)"/>
    <property type="match status" value="1"/>
</dbReference>
<sequence length="1014" mass="113487">MPRRVPNEVIVELQKQTESVRNVSIVAHVDHGKTTLADGLISSNGIISSRSITDQMRYLDSREDEQLRGITMKSSVISLHHKNSAGDYLVNLIDSPGHIDFSSEVSTAVRLSDGCLVVVDVVEGVCPQTKAVLRQAWLERLKPVLVLNKIDRLILEKKLTMLEAYQRLNQVLEQANAAVALLFSAEVMQENSRERENAEKDSAEDIEDNWTTGIGVIDDSKLYFAPESGNVVFGAAFHSWGFTIDYFADIYAKKLGARKNVLKRALWGDYYINMKQKKIAKGALEKGKDPAFCTYILKYFYEIYNLVADKNKEKCMAFAQQLKIKIYPREEKSIMTSPDSFLTTLLGQWLPISNAALDAIIQHVPSPKRLPADRIEKLLRSDQSPPDEIVKAFSQCDRDSDVKVCFISKMIAVPKTELPQNRRGPLTMEEIRSRRAAAEEAARKTLAITEDEVKDSSVERSASSEESHVFIAIGRVFSGSLRKGDVVFGLGAKHRVGDSTYSEEITIGELYLVMGRDLVSIDVAPAGSLIGIGGIKESSNMIINTGTLSSTLNCPSFAPVYMEAVPILRVAVEPEDLMDMEKLREGMRLLNVADPCVEIMDTATGELVLGACGEVHLEKCLDDLEKIYSKIKVVRSAPIVPFRETLIEPPKVDELGENFGQQQKNFMKKFLEMESRGQKLEDDENDREEIDQASGSVSLYTINRQARIKVQAFPLPSAVRIYLEEKSDDIRSIVLGKSSLDEVEKLRSNLMGAFHKAGFAKSSATVDQIIAFGPEGFGPNILLNMVEGYEDRSNFWSEKQQNIKSLDQQLISGFQVVASSGPMMEEPMAGVGFRLLEWEVFQDDNFDITLTSGQLMSTVKEACRKSFSILHKRLLAAMYTCEIQASSEVLGKVYGVIGKRDGKILEEDMVEGADLFNIKAAIPVIESFGFADEIRKKTSGLASPQLRFSHWSEVEGDPWWVPTTEEEIQHYGEKADYESTAKKYMNLIRKRKGLWIEQKVVEHAEKQRTITKNK</sequence>
<dbReference type="Proteomes" id="UP001158576">
    <property type="component" value="Chromosome PAR"/>
</dbReference>
<evidence type="ECO:0000313" key="5">
    <source>
        <dbReference type="Proteomes" id="UP001158576"/>
    </source>
</evidence>
<proteinExistence type="predicted"/>
<dbReference type="InterPro" id="IPR014721">
    <property type="entry name" value="Ribsml_uS5_D2-typ_fold_subgr"/>
</dbReference>
<dbReference type="PANTHER" id="PTHR42908:SF3">
    <property type="entry name" value="ELONGATION FACTOR-LIKE GTPASE 1"/>
    <property type="match status" value="1"/>
</dbReference>
<evidence type="ECO:0000259" key="3">
    <source>
        <dbReference type="PROSITE" id="PS51722"/>
    </source>
</evidence>
<evidence type="ECO:0000256" key="2">
    <source>
        <dbReference type="ARBA" id="ARBA00023134"/>
    </source>
</evidence>
<dbReference type="Pfam" id="PF00009">
    <property type="entry name" value="GTP_EFTU"/>
    <property type="match status" value="1"/>
</dbReference>
<dbReference type="Pfam" id="PF25118">
    <property type="entry name" value="EFL1"/>
    <property type="match status" value="1"/>
</dbReference>
<dbReference type="Gene3D" id="3.30.70.870">
    <property type="entry name" value="Elongation Factor G (Translational Gtpase), domain 3"/>
    <property type="match status" value="1"/>
</dbReference>
<dbReference type="CDD" id="cd01681">
    <property type="entry name" value="aeEF2_snRNP_like_IV"/>
    <property type="match status" value="1"/>
</dbReference>
<accession>A0ABN7S657</accession>
<dbReference type="SMART" id="SM00838">
    <property type="entry name" value="EFG_C"/>
    <property type="match status" value="1"/>
</dbReference>
<keyword evidence="2" id="KW-0342">GTP-binding</keyword>
<dbReference type="Pfam" id="PF14492">
    <property type="entry name" value="EFG_III"/>
    <property type="match status" value="1"/>
</dbReference>
<dbReference type="InterPro" id="IPR041095">
    <property type="entry name" value="EFG_II"/>
</dbReference>
<protein>
    <submittedName>
        <fullName evidence="4">Oidioi.mRNA.OKI2018_I69.PAR.g12917.t1.cds</fullName>
    </submittedName>
</protein>
<evidence type="ECO:0000313" key="4">
    <source>
        <dbReference type="EMBL" id="CAG5091214.1"/>
    </source>
</evidence>
<dbReference type="InterPro" id="IPR000795">
    <property type="entry name" value="T_Tr_GTP-bd_dom"/>
</dbReference>
<dbReference type="PROSITE" id="PS51722">
    <property type="entry name" value="G_TR_2"/>
    <property type="match status" value="1"/>
</dbReference>
<dbReference type="SUPFAM" id="SSF54211">
    <property type="entry name" value="Ribosomal protein S5 domain 2-like"/>
    <property type="match status" value="1"/>
</dbReference>
<feature type="domain" description="Tr-type G" evidence="3">
    <location>
        <begin position="18"/>
        <end position="261"/>
    </location>
</feature>
<evidence type="ECO:0000256" key="1">
    <source>
        <dbReference type="ARBA" id="ARBA00022741"/>
    </source>
</evidence>
<dbReference type="InterPro" id="IPR020568">
    <property type="entry name" value="Ribosomal_Su5_D2-typ_SF"/>
</dbReference>
<dbReference type="Pfam" id="PF00679">
    <property type="entry name" value="EFG_C"/>
    <property type="match status" value="1"/>
</dbReference>
<dbReference type="InterPro" id="IPR027417">
    <property type="entry name" value="P-loop_NTPase"/>
</dbReference>
<dbReference type="PANTHER" id="PTHR42908">
    <property type="entry name" value="TRANSLATION ELONGATION FACTOR-RELATED"/>
    <property type="match status" value="1"/>
</dbReference>
<dbReference type="InterPro" id="IPR056752">
    <property type="entry name" value="EFL1"/>
</dbReference>